<protein>
    <recommendedName>
        <fullName evidence="4">YbjN domain-containing protein</fullName>
    </recommendedName>
</protein>
<name>A0A516V2Y8_9GAMM</name>
<dbReference type="RefSeq" id="WP_143878399.1">
    <property type="nucleotide sequence ID" value="NZ_BAABLZ010000002.1"/>
</dbReference>
<dbReference type="Proteomes" id="UP000315891">
    <property type="component" value="Chromosome"/>
</dbReference>
<keyword evidence="1" id="KW-0732">Signal</keyword>
<dbReference type="AlphaFoldDB" id="A0A516V2Y8"/>
<evidence type="ECO:0000313" key="3">
    <source>
        <dbReference type="Proteomes" id="UP000315891"/>
    </source>
</evidence>
<keyword evidence="3" id="KW-1185">Reference proteome</keyword>
<feature type="chain" id="PRO_5022046374" description="YbjN domain-containing protein" evidence="1">
    <location>
        <begin position="24"/>
        <end position="158"/>
    </location>
</feature>
<dbReference type="OrthoDB" id="7391647at2"/>
<evidence type="ECO:0008006" key="4">
    <source>
        <dbReference type="Google" id="ProtNLM"/>
    </source>
</evidence>
<dbReference type="PROSITE" id="PS51257">
    <property type="entry name" value="PROKAR_LIPOPROTEIN"/>
    <property type="match status" value="1"/>
</dbReference>
<organism evidence="2 3">
    <name type="scientific">Pseudoluteimonas lycopersici</name>
    <dbReference type="NCBI Taxonomy" id="1324796"/>
    <lineage>
        <taxon>Bacteria</taxon>
        <taxon>Pseudomonadati</taxon>
        <taxon>Pseudomonadota</taxon>
        <taxon>Gammaproteobacteria</taxon>
        <taxon>Lysobacterales</taxon>
        <taxon>Lysobacteraceae</taxon>
        <taxon>Pseudoluteimonas</taxon>
    </lineage>
</organism>
<feature type="signal peptide" evidence="1">
    <location>
        <begin position="1"/>
        <end position="23"/>
    </location>
</feature>
<dbReference type="EMBL" id="CP041742">
    <property type="protein sequence ID" value="QDQ72885.1"/>
    <property type="molecule type" value="Genomic_DNA"/>
</dbReference>
<reference evidence="2 3" key="1">
    <citation type="submission" date="2019-07" db="EMBL/GenBank/DDBJ databases">
        <title>Lysobacter weifangensis sp. nov., isolated from bensulfuron-methyl contaminated farmland soil.</title>
        <authorList>
            <person name="Zhao H."/>
        </authorList>
    </citation>
    <scope>NUCLEOTIDE SEQUENCE [LARGE SCALE GENOMIC DNA]</scope>
    <source>
        <strain evidence="2 3">CC-Bw-6</strain>
    </source>
</reference>
<gene>
    <name evidence="2" type="ORF">FNZ56_02830</name>
</gene>
<evidence type="ECO:0000313" key="2">
    <source>
        <dbReference type="EMBL" id="QDQ72885.1"/>
    </source>
</evidence>
<sequence length="158" mass="16846">MRHAIVFAALAAAIACAPGHARAADATIESLLKQADTPYEVDKDGDYKIVIEWTKEKRSQLVYVGGTPETFADTPVYDVFAPALAAGEDGLSAEDANELLKASGSLKLGAWELRGDGAYFAIKVPAGKLTAEQFDKILSLAAETADNFELEHSESDDL</sequence>
<proteinExistence type="predicted"/>
<accession>A0A516V2Y8</accession>
<evidence type="ECO:0000256" key="1">
    <source>
        <dbReference type="SAM" id="SignalP"/>
    </source>
</evidence>